<feature type="region of interest" description="Disordered" evidence="6">
    <location>
        <begin position="89"/>
        <end position="145"/>
    </location>
</feature>
<dbReference type="GO" id="GO:0008017">
    <property type="term" value="F:microtubule binding"/>
    <property type="evidence" value="ECO:0007669"/>
    <property type="project" value="TreeGrafter"/>
</dbReference>
<dbReference type="SMART" id="SM00154">
    <property type="entry name" value="ZnF_AN1"/>
    <property type="match status" value="1"/>
</dbReference>
<keyword evidence="2" id="KW-0479">Metal-binding</keyword>
<dbReference type="PROSITE" id="PS51039">
    <property type="entry name" value="ZF_AN1"/>
    <property type="match status" value="1"/>
</dbReference>
<dbReference type="Gene3D" id="4.10.1110.10">
    <property type="entry name" value="AN1-like Zinc finger"/>
    <property type="match status" value="1"/>
</dbReference>
<dbReference type="GO" id="GO:0090307">
    <property type="term" value="P:mitotic spindle assembly"/>
    <property type="evidence" value="ECO:0007669"/>
    <property type="project" value="TreeGrafter"/>
</dbReference>
<dbReference type="Pfam" id="PF01428">
    <property type="entry name" value="zf-AN1"/>
    <property type="match status" value="1"/>
</dbReference>
<sequence>MDEEMEDFIVECSDVVSKIDSEYEFDASRFYDFCRPESTSEAEEAERWFQTASTYPPSPLIIKLNLGKEITAGNSNGCSRLQEGKMAKSKGNNSYIPVGSEVSPTKSKTKGTISKGQTTREICKTKPEPRSSTSRGSTLMKPTASHLAKQKFQNASNKIDVTSSTNSLASEIIATKRQKLEIGYLLKIAQLKHQRLLSHKISKKDTSSISISAHPKSKVTVPREPELETLQRAQSRSFRCNKDSNSSEITKAKTQMLKSQSLNRNILNTPTLPPLRKTRAPLPEFRLFNSLNADSAAQNALVDFKRPNTQNAVNPGKSVTSLKSRSHKCNKIFPSREDNGIGEDNGQESTYSMESKSILDEKLLVHPPIELFNKLSLRSEKETREVSKPKKNPSAKELKENTPNCLQIKFRKCVGKTNQCAAEGGNDRFGLHSSMNRRCGFYGNPSNHNFCSQCYQAFLKEEMAKDVSILSEKISSLTIIAEKDDHSMKIQKPQRCMACLKKVGLIGFNCKCGGIFCKKHRYPEEHACVLDFKSIGRAALVKENPLCKVDKLENRI</sequence>
<dbReference type="OrthoDB" id="1684416at2759"/>
<dbReference type="PANTHER" id="PTHR14326:SF47">
    <property type="entry name" value="PROTEIN TPX2-LIKE ISOFORM X1"/>
    <property type="match status" value="1"/>
</dbReference>
<evidence type="ECO:0000256" key="2">
    <source>
        <dbReference type="ARBA" id="ARBA00022723"/>
    </source>
</evidence>
<dbReference type="Pfam" id="PF01754">
    <property type="entry name" value="zf-A20"/>
    <property type="match status" value="1"/>
</dbReference>
<dbReference type="GO" id="GO:0003677">
    <property type="term" value="F:DNA binding"/>
    <property type="evidence" value="ECO:0007669"/>
    <property type="project" value="InterPro"/>
</dbReference>
<dbReference type="GO" id="GO:0060236">
    <property type="term" value="P:regulation of mitotic spindle organization"/>
    <property type="evidence" value="ECO:0007669"/>
    <property type="project" value="InterPro"/>
</dbReference>
<dbReference type="Proteomes" id="UP000824120">
    <property type="component" value="Chromosome 3"/>
</dbReference>
<accession>A0A9J5ZXQ9</accession>
<evidence type="ECO:0000256" key="5">
    <source>
        <dbReference type="PROSITE-ProRule" id="PRU00449"/>
    </source>
</evidence>
<evidence type="ECO:0008006" key="11">
    <source>
        <dbReference type="Google" id="ProtNLM"/>
    </source>
</evidence>
<protein>
    <recommendedName>
        <fullName evidence="11">Stress-associated protein 8</fullName>
    </recommendedName>
</protein>
<evidence type="ECO:0000256" key="3">
    <source>
        <dbReference type="ARBA" id="ARBA00022771"/>
    </source>
</evidence>
<dbReference type="InterPro" id="IPR002653">
    <property type="entry name" value="Znf_A20"/>
</dbReference>
<dbReference type="InterPro" id="IPR035896">
    <property type="entry name" value="AN1-like_Znf"/>
</dbReference>
<dbReference type="GO" id="GO:0005880">
    <property type="term" value="C:nuclear microtubule"/>
    <property type="evidence" value="ECO:0007669"/>
    <property type="project" value="TreeGrafter"/>
</dbReference>
<feature type="domain" description="AN1-type" evidence="8">
    <location>
        <begin position="490"/>
        <end position="536"/>
    </location>
</feature>
<name>A0A9J5ZXQ9_SOLCO</name>
<dbReference type="AlphaFoldDB" id="A0A9J5ZXQ9"/>
<dbReference type="InterPro" id="IPR009675">
    <property type="entry name" value="TPX2_fam"/>
</dbReference>
<evidence type="ECO:0000259" key="8">
    <source>
        <dbReference type="PROSITE" id="PS51039"/>
    </source>
</evidence>
<proteinExistence type="predicted"/>
<evidence type="ECO:0000256" key="4">
    <source>
        <dbReference type="ARBA" id="ARBA00022833"/>
    </source>
</evidence>
<dbReference type="PROSITE" id="PS51036">
    <property type="entry name" value="ZF_A20"/>
    <property type="match status" value="1"/>
</dbReference>
<organism evidence="9 10">
    <name type="scientific">Solanum commersonii</name>
    <name type="common">Commerson's wild potato</name>
    <name type="synonym">Commerson's nightshade</name>
    <dbReference type="NCBI Taxonomy" id="4109"/>
    <lineage>
        <taxon>Eukaryota</taxon>
        <taxon>Viridiplantae</taxon>
        <taxon>Streptophyta</taxon>
        <taxon>Embryophyta</taxon>
        <taxon>Tracheophyta</taxon>
        <taxon>Spermatophyta</taxon>
        <taxon>Magnoliopsida</taxon>
        <taxon>eudicotyledons</taxon>
        <taxon>Gunneridae</taxon>
        <taxon>Pentapetalae</taxon>
        <taxon>asterids</taxon>
        <taxon>lamiids</taxon>
        <taxon>Solanales</taxon>
        <taxon>Solanaceae</taxon>
        <taxon>Solanoideae</taxon>
        <taxon>Solaneae</taxon>
        <taxon>Solanum</taxon>
    </lineage>
</organism>
<gene>
    <name evidence="9" type="ORF">H5410_016578</name>
</gene>
<dbReference type="EMBL" id="JACXVP010000003">
    <property type="protein sequence ID" value="KAG5616754.1"/>
    <property type="molecule type" value="Genomic_DNA"/>
</dbReference>
<dbReference type="InterPro" id="IPR027330">
    <property type="entry name" value="TPX2_central_dom"/>
</dbReference>
<dbReference type="GO" id="GO:0030295">
    <property type="term" value="F:protein kinase activator activity"/>
    <property type="evidence" value="ECO:0007669"/>
    <property type="project" value="TreeGrafter"/>
</dbReference>
<evidence type="ECO:0000256" key="6">
    <source>
        <dbReference type="SAM" id="MobiDB-lite"/>
    </source>
</evidence>
<dbReference type="GO" id="GO:0008270">
    <property type="term" value="F:zinc ion binding"/>
    <property type="evidence" value="ECO:0007669"/>
    <property type="project" value="UniProtKB-KW"/>
</dbReference>
<evidence type="ECO:0000256" key="1">
    <source>
        <dbReference type="ARBA" id="ARBA00003732"/>
    </source>
</evidence>
<dbReference type="GO" id="GO:0005819">
    <property type="term" value="C:spindle"/>
    <property type="evidence" value="ECO:0007669"/>
    <property type="project" value="InterPro"/>
</dbReference>
<evidence type="ECO:0000313" key="10">
    <source>
        <dbReference type="Proteomes" id="UP000824120"/>
    </source>
</evidence>
<dbReference type="SUPFAM" id="SSF118310">
    <property type="entry name" value="AN1-like Zinc finger"/>
    <property type="match status" value="1"/>
</dbReference>
<feature type="domain" description="A20-type" evidence="7">
    <location>
        <begin position="414"/>
        <end position="463"/>
    </location>
</feature>
<keyword evidence="10" id="KW-1185">Reference proteome</keyword>
<dbReference type="Gene3D" id="1.20.5.4770">
    <property type="match status" value="1"/>
</dbReference>
<keyword evidence="4" id="KW-0862">Zinc</keyword>
<dbReference type="SUPFAM" id="SSF57716">
    <property type="entry name" value="Glucocorticoid receptor-like (DNA-binding domain)"/>
    <property type="match status" value="1"/>
</dbReference>
<feature type="region of interest" description="Disordered" evidence="6">
    <location>
        <begin position="307"/>
        <end position="326"/>
    </location>
</feature>
<feature type="compositionally biased region" description="Low complexity" evidence="6">
    <location>
        <begin position="110"/>
        <end position="119"/>
    </location>
</feature>
<dbReference type="InterPro" id="IPR000058">
    <property type="entry name" value="Znf_AN1"/>
</dbReference>
<feature type="compositionally biased region" description="Polar residues" evidence="6">
    <location>
        <begin position="307"/>
        <end position="323"/>
    </location>
</feature>
<dbReference type="PANTHER" id="PTHR14326">
    <property type="entry name" value="TARGETING PROTEIN FOR XKLP2"/>
    <property type="match status" value="1"/>
</dbReference>
<reference evidence="9 10" key="1">
    <citation type="submission" date="2020-09" db="EMBL/GenBank/DDBJ databases">
        <title>De no assembly of potato wild relative species, Solanum commersonii.</title>
        <authorList>
            <person name="Cho K."/>
        </authorList>
    </citation>
    <scope>NUCLEOTIDE SEQUENCE [LARGE SCALE GENOMIC DNA]</scope>
    <source>
        <strain evidence="9">LZ3.2</strain>
        <tissue evidence="9">Leaf</tissue>
    </source>
</reference>
<keyword evidence="3 5" id="KW-0863">Zinc-finger</keyword>
<evidence type="ECO:0000259" key="7">
    <source>
        <dbReference type="PROSITE" id="PS51036"/>
    </source>
</evidence>
<comment type="function">
    <text evidence="1">May be involved in environmental stress response.</text>
</comment>
<evidence type="ECO:0000313" key="9">
    <source>
        <dbReference type="EMBL" id="KAG5616754.1"/>
    </source>
</evidence>
<comment type="caution">
    <text evidence="9">The sequence shown here is derived from an EMBL/GenBank/DDBJ whole genome shotgun (WGS) entry which is preliminary data.</text>
</comment>
<feature type="region of interest" description="Disordered" evidence="6">
    <location>
        <begin position="380"/>
        <end position="399"/>
    </location>
</feature>
<dbReference type="Pfam" id="PF12214">
    <property type="entry name" value="TPX2_importin"/>
    <property type="match status" value="1"/>
</dbReference>